<evidence type="ECO:0000256" key="1">
    <source>
        <dbReference type="SAM" id="MobiDB-lite"/>
    </source>
</evidence>
<feature type="compositionally biased region" description="Polar residues" evidence="1">
    <location>
        <begin position="64"/>
        <end position="76"/>
    </location>
</feature>
<dbReference type="InterPro" id="IPR010982">
    <property type="entry name" value="Lambda_DNA-bd_dom_sf"/>
</dbReference>
<dbReference type="SUPFAM" id="SSF47413">
    <property type="entry name" value="lambda repressor-like DNA-binding domains"/>
    <property type="match status" value="1"/>
</dbReference>
<dbReference type="EMBL" id="AP018042">
    <property type="protein sequence ID" value="BAX82286.1"/>
    <property type="molecule type" value="Genomic_DNA"/>
</dbReference>
<gene>
    <name evidence="4" type="ORF">ALGA_3994</name>
</gene>
<dbReference type="InterPro" id="IPR001387">
    <property type="entry name" value="Cro/C1-type_HTH"/>
</dbReference>
<evidence type="ECO:0000313" key="5">
    <source>
        <dbReference type="Proteomes" id="UP000218267"/>
    </source>
</evidence>
<dbReference type="InterPro" id="IPR001357">
    <property type="entry name" value="BRCT_dom"/>
</dbReference>
<dbReference type="Proteomes" id="UP000218267">
    <property type="component" value="Chromosome"/>
</dbReference>
<dbReference type="OrthoDB" id="1034290at2"/>
<feature type="domain" description="HTH cro/C1-type" evidence="3">
    <location>
        <begin position="5"/>
        <end position="60"/>
    </location>
</feature>
<dbReference type="RefSeq" id="WP_096432458.1">
    <property type="nucleotide sequence ID" value="NZ_AP018042.1"/>
</dbReference>
<organism evidence="4 5">
    <name type="scientific">Labilibaculum antarcticum</name>
    <dbReference type="NCBI Taxonomy" id="1717717"/>
    <lineage>
        <taxon>Bacteria</taxon>
        <taxon>Pseudomonadati</taxon>
        <taxon>Bacteroidota</taxon>
        <taxon>Bacteroidia</taxon>
        <taxon>Marinilabiliales</taxon>
        <taxon>Marinifilaceae</taxon>
        <taxon>Labilibaculum</taxon>
    </lineage>
</organism>
<dbReference type="SMART" id="SM00530">
    <property type="entry name" value="HTH_XRE"/>
    <property type="match status" value="1"/>
</dbReference>
<name>A0A1Y1CPC8_9BACT</name>
<dbReference type="KEGG" id="mbas:ALGA_3994"/>
<dbReference type="Gene3D" id="1.10.260.40">
    <property type="entry name" value="lambda repressor-like DNA-binding domains"/>
    <property type="match status" value="1"/>
</dbReference>
<evidence type="ECO:0000259" key="3">
    <source>
        <dbReference type="PROSITE" id="PS50943"/>
    </source>
</evidence>
<keyword evidence="5" id="KW-1185">Reference proteome</keyword>
<protein>
    <submittedName>
        <fullName evidence="4">Transcriptional regulator</fullName>
    </submittedName>
</protein>
<feature type="domain" description="BRCT" evidence="2">
    <location>
        <begin position="1"/>
        <end position="62"/>
    </location>
</feature>
<dbReference type="AlphaFoldDB" id="A0A1Y1CPC8"/>
<evidence type="ECO:0000259" key="2">
    <source>
        <dbReference type="PROSITE" id="PS50172"/>
    </source>
</evidence>
<evidence type="ECO:0000313" key="4">
    <source>
        <dbReference type="EMBL" id="BAX82286.1"/>
    </source>
</evidence>
<dbReference type="PROSITE" id="PS50943">
    <property type="entry name" value="HTH_CROC1"/>
    <property type="match status" value="1"/>
</dbReference>
<reference evidence="4 5" key="1">
    <citation type="journal article" date="2018" name="Mar. Genomics">
        <title>Complete genome sequence of Marinifilaceae bacterium strain SPP2, isolated from the Antarctic marine sediment.</title>
        <authorList>
            <person name="Watanabe M."/>
            <person name="Kojima H."/>
            <person name="Fukui M."/>
        </authorList>
    </citation>
    <scope>NUCLEOTIDE SEQUENCE [LARGE SCALE GENOMIC DNA]</scope>
    <source>
        <strain evidence="4 5">SPP2</strain>
    </source>
</reference>
<accession>A0A1Y1CPC8</accession>
<dbReference type="CDD" id="cd00093">
    <property type="entry name" value="HTH_XRE"/>
    <property type="match status" value="1"/>
</dbReference>
<sequence length="142" mass="15897">MKNRIVQLINSEGLTSSKFADTIGVQRSSISHILSGRNNPSLDFVQKILTSFPKIDPNWLISGSGNMYKSQGSPSLFQEHETDQSPVENQVNQPPKLNKEPISTPRPNQEPVLEMSAFVSGKQIEKVVVFYSDKTFKEYNPS</sequence>
<dbReference type="GO" id="GO:0003677">
    <property type="term" value="F:DNA binding"/>
    <property type="evidence" value="ECO:0007669"/>
    <property type="project" value="InterPro"/>
</dbReference>
<proteinExistence type="predicted"/>
<feature type="compositionally biased region" description="Polar residues" evidence="1">
    <location>
        <begin position="84"/>
        <end position="95"/>
    </location>
</feature>
<feature type="region of interest" description="Disordered" evidence="1">
    <location>
        <begin position="64"/>
        <end position="111"/>
    </location>
</feature>
<dbReference type="PROSITE" id="PS50172">
    <property type="entry name" value="BRCT"/>
    <property type="match status" value="1"/>
</dbReference>
<dbReference type="Pfam" id="PF01381">
    <property type="entry name" value="HTH_3"/>
    <property type="match status" value="1"/>
</dbReference>
<reference evidence="5" key="2">
    <citation type="journal article" date="2020" name="Antonie Van Leeuwenhoek">
        <title>Labilibaculum antarcticum sp. nov., a novel facultative anaerobic, psychrotorelant bacterium isolated from marine sediment of Antarctica.</title>
        <authorList>
            <person name="Watanabe M."/>
            <person name="Kojima H."/>
            <person name="Fukui M."/>
        </authorList>
    </citation>
    <scope>NUCLEOTIDE SEQUENCE [LARGE SCALE GENOMIC DNA]</scope>
    <source>
        <strain evidence="5">SPP2</strain>
    </source>
</reference>